<dbReference type="InterPro" id="IPR052050">
    <property type="entry name" value="SecEffector_AnkRepeat"/>
</dbReference>
<organism evidence="1 2">
    <name type="scientific">Thraustotheca clavata</name>
    <dbReference type="NCBI Taxonomy" id="74557"/>
    <lineage>
        <taxon>Eukaryota</taxon>
        <taxon>Sar</taxon>
        <taxon>Stramenopiles</taxon>
        <taxon>Oomycota</taxon>
        <taxon>Saprolegniomycetes</taxon>
        <taxon>Saprolegniales</taxon>
        <taxon>Achlyaceae</taxon>
        <taxon>Thraustotheca</taxon>
    </lineage>
</organism>
<sequence length="470" mass="54227">MTSRSVLTTSDLLKIITSYQDGVFHDILPWLGNGQMFLKWKDKAIHYKHSRTTFPDNKKAYLGPLSLAILSGDFEIVKRIAKCRPHLVDAQSFEYALGTQNKEMTQYLIKLNGGNFEFEYLDISCTFQFILSVVRMDNVELLHILREYMSRQYDHIFFDCFSYILQGGNSNCALYLYEIFRENGTFPPGIVNEAAKIGHLELITRLHEDNAAFTTDAMDLAAFNGHLNIVQFLHENRTEGCTKRAMDRAAGRNHINIVKFLHFNRHEGCKRETLVRVVQRNNTEMVKFLIDNRPEDFTSDALDFALFGRSKKIIKILLESKRLKFSQDALEIALANDQPDEVMLFAQIYPESIPREALIQKALQEARLNVAYHLKAAGFPFHLPRSMVKCMTHPKAVEIFQWLVAIEIPLQPQWVNQAEVYGEPPLVEFFKKNIPEEAQESLGFKLFKSSSKLSSNFDKPWKTRKSNNNQ</sequence>
<evidence type="ECO:0000313" key="1">
    <source>
        <dbReference type="EMBL" id="OQR95762.1"/>
    </source>
</evidence>
<comment type="caution">
    <text evidence="1">The sequence shown here is derived from an EMBL/GenBank/DDBJ whole genome shotgun (WGS) entry which is preliminary data.</text>
</comment>
<protein>
    <submittedName>
        <fullName evidence="1">Ankyrin repeat</fullName>
    </submittedName>
</protein>
<dbReference type="InterPro" id="IPR002110">
    <property type="entry name" value="Ankyrin_rpt"/>
</dbReference>
<dbReference type="AlphaFoldDB" id="A0A1V9ZCT7"/>
<dbReference type="EMBL" id="JNBS01002043">
    <property type="protein sequence ID" value="OQR95762.1"/>
    <property type="molecule type" value="Genomic_DNA"/>
</dbReference>
<dbReference type="PANTHER" id="PTHR46586:SF3">
    <property type="entry name" value="ANKYRIN REPEAT-CONTAINING PROTEIN"/>
    <property type="match status" value="1"/>
</dbReference>
<dbReference type="Proteomes" id="UP000243217">
    <property type="component" value="Unassembled WGS sequence"/>
</dbReference>
<dbReference type="OrthoDB" id="63159at2759"/>
<dbReference type="PANTHER" id="PTHR46586">
    <property type="entry name" value="ANKYRIN REPEAT-CONTAINING PROTEIN"/>
    <property type="match status" value="1"/>
</dbReference>
<gene>
    <name evidence="1" type="ORF">THRCLA_07589</name>
</gene>
<dbReference type="Pfam" id="PF12796">
    <property type="entry name" value="Ank_2"/>
    <property type="match status" value="1"/>
</dbReference>
<name>A0A1V9ZCT7_9STRA</name>
<dbReference type="SUPFAM" id="SSF48403">
    <property type="entry name" value="Ankyrin repeat"/>
    <property type="match status" value="1"/>
</dbReference>
<accession>A0A1V9ZCT7</accession>
<reference evidence="1 2" key="1">
    <citation type="journal article" date="2014" name="Genome Biol. Evol.">
        <title>The secreted proteins of Achlya hypogyna and Thraustotheca clavata identify the ancestral oomycete secretome and reveal gene acquisitions by horizontal gene transfer.</title>
        <authorList>
            <person name="Misner I."/>
            <person name="Blouin N."/>
            <person name="Leonard G."/>
            <person name="Richards T.A."/>
            <person name="Lane C.E."/>
        </authorList>
    </citation>
    <scope>NUCLEOTIDE SEQUENCE [LARGE SCALE GENOMIC DNA]</scope>
    <source>
        <strain evidence="1 2">ATCC 34112</strain>
    </source>
</reference>
<proteinExistence type="predicted"/>
<dbReference type="InterPro" id="IPR036770">
    <property type="entry name" value="Ankyrin_rpt-contain_sf"/>
</dbReference>
<dbReference type="Gene3D" id="1.25.40.20">
    <property type="entry name" value="Ankyrin repeat-containing domain"/>
    <property type="match status" value="1"/>
</dbReference>
<keyword evidence="2" id="KW-1185">Reference proteome</keyword>
<evidence type="ECO:0000313" key="2">
    <source>
        <dbReference type="Proteomes" id="UP000243217"/>
    </source>
</evidence>